<evidence type="ECO:0000259" key="6">
    <source>
        <dbReference type="PROSITE" id="PS50011"/>
    </source>
</evidence>
<evidence type="ECO:0000256" key="4">
    <source>
        <dbReference type="ARBA" id="ARBA00022840"/>
    </source>
</evidence>
<keyword evidence="4" id="KW-0067">ATP-binding</keyword>
<dbReference type="InterPro" id="IPR008271">
    <property type="entry name" value="Ser/Thr_kinase_AS"/>
</dbReference>
<evidence type="ECO:0000256" key="5">
    <source>
        <dbReference type="ARBA" id="ARBA00037982"/>
    </source>
</evidence>
<evidence type="ECO:0000256" key="3">
    <source>
        <dbReference type="ARBA" id="ARBA00022777"/>
    </source>
</evidence>
<name>A0A8E2EAR5_9PEZI</name>
<dbReference type="GO" id="GO:0004672">
    <property type="term" value="F:protein kinase activity"/>
    <property type="evidence" value="ECO:0007669"/>
    <property type="project" value="InterPro"/>
</dbReference>
<gene>
    <name evidence="7" type="ORF">K432DRAFT_452684</name>
</gene>
<reference evidence="7 8" key="1">
    <citation type="journal article" date="2016" name="Nat. Commun.">
        <title>Ectomycorrhizal ecology is imprinted in the genome of the dominant symbiotic fungus Cenococcum geophilum.</title>
        <authorList>
            <consortium name="DOE Joint Genome Institute"/>
            <person name="Peter M."/>
            <person name="Kohler A."/>
            <person name="Ohm R.A."/>
            <person name="Kuo A."/>
            <person name="Krutzmann J."/>
            <person name="Morin E."/>
            <person name="Arend M."/>
            <person name="Barry K.W."/>
            <person name="Binder M."/>
            <person name="Choi C."/>
            <person name="Clum A."/>
            <person name="Copeland A."/>
            <person name="Grisel N."/>
            <person name="Haridas S."/>
            <person name="Kipfer T."/>
            <person name="LaButti K."/>
            <person name="Lindquist E."/>
            <person name="Lipzen A."/>
            <person name="Maire R."/>
            <person name="Meier B."/>
            <person name="Mihaltcheva S."/>
            <person name="Molinier V."/>
            <person name="Murat C."/>
            <person name="Poggeler S."/>
            <person name="Quandt C.A."/>
            <person name="Sperisen C."/>
            <person name="Tritt A."/>
            <person name="Tisserant E."/>
            <person name="Crous P.W."/>
            <person name="Henrissat B."/>
            <person name="Nehls U."/>
            <person name="Egli S."/>
            <person name="Spatafora J.W."/>
            <person name="Grigoriev I.V."/>
            <person name="Martin F.M."/>
        </authorList>
    </citation>
    <scope>NUCLEOTIDE SEQUENCE [LARGE SCALE GENOMIC DNA]</scope>
    <source>
        <strain evidence="7 8">CBS 459.81</strain>
    </source>
</reference>
<dbReference type="Proteomes" id="UP000250266">
    <property type="component" value="Unassembled WGS sequence"/>
</dbReference>
<protein>
    <submittedName>
        <fullName evidence="7">Kinase-like protein</fullName>
    </submittedName>
</protein>
<evidence type="ECO:0000313" key="7">
    <source>
        <dbReference type="EMBL" id="OCK80472.1"/>
    </source>
</evidence>
<dbReference type="SUPFAM" id="SSF56112">
    <property type="entry name" value="Protein kinase-like (PK-like)"/>
    <property type="match status" value="1"/>
</dbReference>
<keyword evidence="8" id="KW-1185">Reference proteome</keyword>
<dbReference type="AlphaFoldDB" id="A0A8E2EAR5"/>
<keyword evidence="1" id="KW-0808">Transferase</keyword>
<dbReference type="SMART" id="SM00220">
    <property type="entry name" value="S_TKc"/>
    <property type="match status" value="1"/>
</dbReference>
<dbReference type="PANTHER" id="PTHR11042">
    <property type="entry name" value="EUKARYOTIC TRANSLATION INITIATION FACTOR 2-ALPHA KINASE EIF2-ALPHA KINASE -RELATED"/>
    <property type="match status" value="1"/>
</dbReference>
<keyword evidence="3 7" id="KW-0418">Kinase</keyword>
<proteinExistence type="inferred from homology"/>
<sequence length="273" mass="31102">MSPVANGNLGEWLESVDYDGFADPKCSPLETIPRWFGCLASGLEYLHSKDIRHQDIKPENILIHEQNILFTDFGIAKLSHELTITAITDPRGTRKFWAPELDEGKRPGRRADVFSLGAIFLEMLIVYSETGRLQAFIDSRKGPFSQNLDKVEGRIKVLDKVSEPYWFRTMLFLCRKMLQKEWRKRPFADALKTCWEYARLTKTPPTSCRCIIPSAQPIPSENEEMHDMHDQASENRHQLAVKLINERKGTAELLDRALQALNINDGGDSGDLG</sequence>
<dbReference type="PROSITE" id="PS50011">
    <property type="entry name" value="PROTEIN_KINASE_DOM"/>
    <property type="match status" value="1"/>
</dbReference>
<dbReference type="InterPro" id="IPR011009">
    <property type="entry name" value="Kinase-like_dom_sf"/>
</dbReference>
<dbReference type="PROSITE" id="PS00108">
    <property type="entry name" value="PROTEIN_KINASE_ST"/>
    <property type="match status" value="1"/>
</dbReference>
<dbReference type="Gene3D" id="1.10.510.10">
    <property type="entry name" value="Transferase(Phosphotransferase) domain 1"/>
    <property type="match status" value="1"/>
</dbReference>
<dbReference type="InterPro" id="IPR050339">
    <property type="entry name" value="CC_SR_Kinase"/>
</dbReference>
<dbReference type="GO" id="GO:0005524">
    <property type="term" value="F:ATP binding"/>
    <property type="evidence" value="ECO:0007669"/>
    <property type="project" value="UniProtKB-KW"/>
</dbReference>
<feature type="domain" description="Protein kinase" evidence="6">
    <location>
        <begin position="1"/>
        <end position="200"/>
    </location>
</feature>
<dbReference type="EMBL" id="KV744957">
    <property type="protein sequence ID" value="OCK80472.1"/>
    <property type="molecule type" value="Genomic_DNA"/>
</dbReference>
<comment type="similarity">
    <text evidence="5">Belongs to the protein kinase superfamily. Ser/Thr protein kinase family. GCN2 subfamily.</text>
</comment>
<evidence type="ECO:0000256" key="2">
    <source>
        <dbReference type="ARBA" id="ARBA00022741"/>
    </source>
</evidence>
<dbReference type="OrthoDB" id="4062651at2759"/>
<feature type="non-terminal residue" evidence="7">
    <location>
        <position position="273"/>
    </location>
</feature>
<accession>A0A8E2EAR5</accession>
<dbReference type="GO" id="GO:0005737">
    <property type="term" value="C:cytoplasm"/>
    <property type="evidence" value="ECO:0007669"/>
    <property type="project" value="TreeGrafter"/>
</dbReference>
<evidence type="ECO:0000313" key="8">
    <source>
        <dbReference type="Proteomes" id="UP000250266"/>
    </source>
</evidence>
<evidence type="ECO:0000256" key="1">
    <source>
        <dbReference type="ARBA" id="ARBA00022679"/>
    </source>
</evidence>
<keyword evidence="2" id="KW-0547">Nucleotide-binding</keyword>
<organism evidence="7 8">
    <name type="scientific">Lepidopterella palustris CBS 459.81</name>
    <dbReference type="NCBI Taxonomy" id="1314670"/>
    <lineage>
        <taxon>Eukaryota</taxon>
        <taxon>Fungi</taxon>
        <taxon>Dikarya</taxon>
        <taxon>Ascomycota</taxon>
        <taxon>Pezizomycotina</taxon>
        <taxon>Dothideomycetes</taxon>
        <taxon>Pleosporomycetidae</taxon>
        <taxon>Mytilinidiales</taxon>
        <taxon>Argynnaceae</taxon>
        <taxon>Lepidopterella</taxon>
    </lineage>
</organism>
<dbReference type="Pfam" id="PF00069">
    <property type="entry name" value="Pkinase"/>
    <property type="match status" value="1"/>
</dbReference>
<dbReference type="InterPro" id="IPR000719">
    <property type="entry name" value="Prot_kinase_dom"/>
</dbReference>
<dbReference type="GO" id="GO:0005634">
    <property type="term" value="C:nucleus"/>
    <property type="evidence" value="ECO:0007669"/>
    <property type="project" value="TreeGrafter"/>
</dbReference>